<dbReference type="Proteomes" id="UP001145114">
    <property type="component" value="Unassembled WGS sequence"/>
</dbReference>
<evidence type="ECO:0000313" key="2">
    <source>
        <dbReference type="Proteomes" id="UP001145114"/>
    </source>
</evidence>
<organism evidence="1 2">
    <name type="scientific">Spiromyces aspiralis</name>
    <dbReference type="NCBI Taxonomy" id="68401"/>
    <lineage>
        <taxon>Eukaryota</taxon>
        <taxon>Fungi</taxon>
        <taxon>Fungi incertae sedis</taxon>
        <taxon>Zoopagomycota</taxon>
        <taxon>Kickxellomycotina</taxon>
        <taxon>Kickxellomycetes</taxon>
        <taxon>Kickxellales</taxon>
        <taxon>Kickxellaceae</taxon>
        <taxon>Spiromyces</taxon>
    </lineage>
</organism>
<keyword evidence="2" id="KW-1185">Reference proteome</keyword>
<gene>
    <name evidence="1" type="primary">ARC18</name>
    <name evidence="1" type="ORF">EV182_008177</name>
</gene>
<sequence length="87" mass="10042">DAVDEAIRLFRPNCFFRNFEIKNDGDRLLIYLILFISQCLAKLRPTLTAAEAKKEWYNLAVSRFPIPGDPDFSLKSMYPEVDNVATK</sequence>
<evidence type="ECO:0000313" key="1">
    <source>
        <dbReference type="EMBL" id="KAJ1670485.1"/>
    </source>
</evidence>
<feature type="non-terminal residue" evidence="1">
    <location>
        <position position="87"/>
    </location>
</feature>
<proteinExistence type="predicted"/>
<name>A0ACC1H8Q4_9FUNG</name>
<feature type="non-terminal residue" evidence="1">
    <location>
        <position position="1"/>
    </location>
</feature>
<accession>A0ACC1H8Q4</accession>
<reference evidence="1" key="1">
    <citation type="submission" date="2022-06" db="EMBL/GenBank/DDBJ databases">
        <title>Phylogenomic reconstructions and comparative analyses of Kickxellomycotina fungi.</title>
        <authorList>
            <person name="Reynolds N.K."/>
            <person name="Stajich J.E."/>
            <person name="Barry K."/>
            <person name="Grigoriev I.V."/>
            <person name="Crous P."/>
            <person name="Smith M.E."/>
        </authorList>
    </citation>
    <scope>NUCLEOTIDE SEQUENCE</scope>
    <source>
        <strain evidence="1">RSA 2271</strain>
    </source>
</reference>
<dbReference type="EMBL" id="JAMZIH010009233">
    <property type="protein sequence ID" value="KAJ1670485.1"/>
    <property type="molecule type" value="Genomic_DNA"/>
</dbReference>
<comment type="caution">
    <text evidence="1">The sequence shown here is derived from an EMBL/GenBank/DDBJ whole genome shotgun (WGS) entry which is preliminary data.</text>
</comment>
<protein>
    <submittedName>
        <fullName evidence="1">Subunit of the Arp2/3 complex</fullName>
    </submittedName>
</protein>